<dbReference type="Pfam" id="PF03330">
    <property type="entry name" value="DPBB_1"/>
    <property type="match status" value="1"/>
</dbReference>
<evidence type="ECO:0000313" key="7">
    <source>
        <dbReference type="EMBL" id="MFC6036904.1"/>
    </source>
</evidence>
<keyword evidence="3 4" id="KW-0961">Cell wall biogenesis/degradation</keyword>
<dbReference type="PANTHER" id="PTHR34183">
    <property type="entry name" value="ENDOLYTIC PEPTIDOGLYCAN TRANSGLYCOSYLASE RLPA"/>
    <property type="match status" value="1"/>
</dbReference>
<evidence type="ECO:0000313" key="8">
    <source>
        <dbReference type="Proteomes" id="UP001596116"/>
    </source>
</evidence>
<evidence type="ECO:0000259" key="6">
    <source>
        <dbReference type="PROSITE" id="PS51724"/>
    </source>
</evidence>
<protein>
    <recommendedName>
        <fullName evidence="4">Endolytic peptidoglycan transglycosylase RlpA</fullName>
        <ecNumber evidence="4">4.2.2.-</ecNumber>
    </recommendedName>
</protein>
<feature type="signal peptide" evidence="4">
    <location>
        <begin position="1"/>
        <end position="30"/>
    </location>
</feature>
<gene>
    <name evidence="4" type="primary">rlpA</name>
    <name evidence="7" type="ORF">ACFMB1_15205</name>
</gene>
<dbReference type="InterPro" id="IPR034718">
    <property type="entry name" value="RlpA"/>
</dbReference>
<comment type="caution">
    <text evidence="7">The sequence shown here is derived from an EMBL/GenBank/DDBJ whole genome shotgun (WGS) entry which is preliminary data.</text>
</comment>
<dbReference type="RefSeq" id="WP_379881846.1">
    <property type="nucleotide sequence ID" value="NZ_JBHPON010000002.1"/>
</dbReference>
<keyword evidence="2 4" id="KW-0456">Lyase</keyword>
<dbReference type="InterPro" id="IPR036908">
    <property type="entry name" value="RlpA-like_sf"/>
</dbReference>
<feature type="chain" id="PRO_5044925192" description="Endolytic peptidoglycan transglycosylase RlpA" evidence="4">
    <location>
        <begin position="31"/>
        <end position="336"/>
    </location>
</feature>
<feature type="domain" description="SPOR" evidence="6">
    <location>
        <begin position="255"/>
        <end position="334"/>
    </location>
</feature>
<dbReference type="HAMAP" id="MF_02071">
    <property type="entry name" value="RlpA"/>
    <property type="match status" value="1"/>
</dbReference>
<dbReference type="Gene3D" id="3.30.70.1070">
    <property type="entry name" value="Sporulation related repeat"/>
    <property type="match status" value="1"/>
</dbReference>
<comment type="similarity">
    <text evidence="4 5">Belongs to the RlpA family.</text>
</comment>
<dbReference type="InterPro" id="IPR036680">
    <property type="entry name" value="SPOR-like_sf"/>
</dbReference>
<accession>A0ABW1KZF9</accession>
<dbReference type="Pfam" id="PF05036">
    <property type="entry name" value="SPOR"/>
    <property type="match status" value="1"/>
</dbReference>
<evidence type="ECO:0000256" key="3">
    <source>
        <dbReference type="ARBA" id="ARBA00023316"/>
    </source>
</evidence>
<dbReference type="Proteomes" id="UP001596116">
    <property type="component" value="Unassembled WGS sequence"/>
</dbReference>
<comment type="function">
    <text evidence="4">Lytic transglycosylase with a strong preference for naked glycan strands that lack stem peptides.</text>
</comment>
<proteinExistence type="inferred from homology"/>
<reference evidence="7 8" key="1">
    <citation type="submission" date="2024-09" db="EMBL/GenBank/DDBJ databases">
        <authorList>
            <person name="Zhang Z.-H."/>
        </authorList>
    </citation>
    <scope>NUCLEOTIDE SEQUENCE [LARGE SCALE GENOMIC DNA]</scope>
    <source>
        <strain evidence="7 8">HHTR114</strain>
    </source>
</reference>
<dbReference type="InterPro" id="IPR009009">
    <property type="entry name" value="RlpA-like_DPBB"/>
</dbReference>
<name>A0ABW1KZF9_9PROT</name>
<organism evidence="7 8">
    <name type="scientific">Hyphococcus aureus</name>
    <dbReference type="NCBI Taxonomy" id="2666033"/>
    <lineage>
        <taxon>Bacteria</taxon>
        <taxon>Pseudomonadati</taxon>
        <taxon>Pseudomonadota</taxon>
        <taxon>Alphaproteobacteria</taxon>
        <taxon>Parvularculales</taxon>
        <taxon>Parvularculaceae</taxon>
        <taxon>Hyphococcus</taxon>
    </lineage>
</organism>
<evidence type="ECO:0000256" key="1">
    <source>
        <dbReference type="ARBA" id="ARBA00022729"/>
    </source>
</evidence>
<dbReference type="EMBL" id="JBHPON010000002">
    <property type="protein sequence ID" value="MFC6036904.1"/>
    <property type="molecule type" value="Genomic_DNA"/>
</dbReference>
<dbReference type="SUPFAM" id="SSF50685">
    <property type="entry name" value="Barwin-like endoglucanases"/>
    <property type="match status" value="1"/>
</dbReference>
<dbReference type="SUPFAM" id="SSF110997">
    <property type="entry name" value="Sporulation related repeat"/>
    <property type="match status" value="1"/>
</dbReference>
<keyword evidence="8" id="KW-1185">Reference proteome</keyword>
<keyword evidence="1 4" id="KW-0732">Signal</keyword>
<dbReference type="PROSITE" id="PS51724">
    <property type="entry name" value="SPOR"/>
    <property type="match status" value="1"/>
</dbReference>
<evidence type="ECO:0000256" key="5">
    <source>
        <dbReference type="RuleBase" id="RU003495"/>
    </source>
</evidence>
<dbReference type="InterPro" id="IPR012997">
    <property type="entry name" value="RplA"/>
</dbReference>
<dbReference type="InterPro" id="IPR007730">
    <property type="entry name" value="SPOR-like_dom"/>
</dbReference>
<dbReference type="EC" id="4.2.2.-" evidence="4"/>
<dbReference type="PANTHER" id="PTHR34183:SF1">
    <property type="entry name" value="ENDOLYTIC PEPTIDOGLYCAN TRANSGLYCOSYLASE RLPA"/>
    <property type="match status" value="1"/>
</dbReference>
<dbReference type="NCBIfam" id="TIGR00413">
    <property type="entry name" value="rlpA"/>
    <property type="match status" value="1"/>
</dbReference>
<evidence type="ECO:0000256" key="2">
    <source>
        <dbReference type="ARBA" id="ARBA00023239"/>
    </source>
</evidence>
<sequence length="336" mass="35784" precursor="true">MGSQASSSLKLIPLLLLALAAACTTTPRQASSGGGGDPHYKVGKPYKVKGKTYYPAEDPNYSKVGVASWYGSQFHGRLTANGEIFDMNRLSAAHTTLPLPSMVEVTNLENGRSVVVRLNDRGPFVGDRIIDMSREAARELGFEEQGTARVRVRYAGRAPLTAAAPKTSPREDRVARAAPVRQETIRPGVDPDCDPISELLTSMESAPALTPGAEEVAIAEAETPDSAEAEIPAADLSTPDPDDARLVHPSASADQPTEAIYVIRVAALSRLDNIDGLRAQLGDIGTLRMSRVETEAGTVFYRVNLGPFSSIETAAEKLEAVRRAGYADASLVTLTP</sequence>
<evidence type="ECO:0000256" key="4">
    <source>
        <dbReference type="HAMAP-Rule" id="MF_02071"/>
    </source>
</evidence>
<dbReference type="CDD" id="cd22268">
    <property type="entry name" value="DPBB_RlpA-like"/>
    <property type="match status" value="1"/>
</dbReference>
<dbReference type="Gene3D" id="2.40.40.10">
    <property type="entry name" value="RlpA-like domain"/>
    <property type="match status" value="1"/>
</dbReference>